<reference evidence="3" key="1">
    <citation type="submission" date="2022-03" db="EMBL/GenBank/DDBJ databases">
        <authorList>
            <person name="Tunstrom K."/>
        </authorList>
    </citation>
    <scope>NUCLEOTIDE SEQUENCE</scope>
</reference>
<dbReference type="EMBL" id="CAKOGL010000004">
    <property type="protein sequence ID" value="CAH2085179.1"/>
    <property type="molecule type" value="Genomic_DNA"/>
</dbReference>
<dbReference type="PANTHER" id="PTHR46599">
    <property type="entry name" value="PIGGYBAC TRANSPOSABLE ELEMENT-DERIVED PROTEIN 4"/>
    <property type="match status" value="1"/>
</dbReference>
<feature type="domain" description="PiggyBac transposable element-derived protein" evidence="2">
    <location>
        <begin position="301"/>
        <end position="436"/>
    </location>
</feature>
<name>A0AAU9TIF8_EUPED</name>
<dbReference type="InterPro" id="IPR029526">
    <property type="entry name" value="PGBD"/>
</dbReference>
<proteinExistence type="predicted"/>
<protein>
    <recommendedName>
        <fullName evidence="2">PiggyBac transposable element-derived protein domain-containing protein</fullName>
    </recommendedName>
</protein>
<dbReference type="PANTHER" id="PTHR46599:SF3">
    <property type="entry name" value="PIGGYBAC TRANSPOSABLE ELEMENT-DERIVED PROTEIN 4"/>
    <property type="match status" value="1"/>
</dbReference>
<accession>A0AAU9TIF8</accession>
<evidence type="ECO:0000256" key="1">
    <source>
        <dbReference type="SAM" id="MobiDB-lite"/>
    </source>
</evidence>
<dbReference type="Pfam" id="PF13843">
    <property type="entry name" value="DDE_Tnp_1_7"/>
    <property type="match status" value="1"/>
</dbReference>
<gene>
    <name evidence="3" type="ORF">EEDITHA_LOCUS1684</name>
</gene>
<dbReference type="AlphaFoldDB" id="A0AAU9TIF8"/>
<feature type="compositionally biased region" description="Low complexity" evidence="1">
    <location>
        <begin position="165"/>
        <end position="177"/>
    </location>
</feature>
<dbReference type="Proteomes" id="UP001153954">
    <property type="component" value="Unassembled WGS sequence"/>
</dbReference>
<evidence type="ECO:0000313" key="3">
    <source>
        <dbReference type="EMBL" id="CAH2085179.1"/>
    </source>
</evidence>
<comment type="caution">
    <text evidence="3">The sequence shown here is derived from an EMBL/GenBank/DDBJ whole genome shotgun (WGS) entry which is preliminary data.</text>
</comment>
<evidence type="ECO:0000313" key="4">
    <source>
        <dbReference type="Proteomes" id="UP001153954"/>
    </source>
</evidence>
<feature type="region of interest" description="Disordered" evidence="1">
    <location>
        <begin position="113"/>
        <end position="177"/>
    </location>
</feature>
<evidence type="ECO:0000259" key="2">
    <source>
        <dbReference type="Pfam" id="PF13843"/>
    </source>
</evidence>
<organism evidence="3 4">
    <name type="scientific">Euphydryas editha</name>
    <name type="common">Edith's checkerspot</name>
    <dbReference type="NCBI Taxonomy" id="104508"/>
    <lineage>
        <taxon>Eukaryota</taxon>
        <taxon>Metazoa</taxon>
        <taxon>Ecdysozoa</taxon>
        <taxon>Arthropoda</taxon>
        <taxon>Hexapoda</taxon>
        <taxon>Insecta</taxon>
        <taxon>Pterygota</taxon>
        <taxon>Neoptera</taxon>
        <taxon>Endopterygota</taxon>
        <taxon>Lepidoptera</taxon>
        <taxon>Glossata</taxon>
        <taxon>Ditrysia</taxon>
        <taxon>Papilionoidea</taxon>
        <taxon>Nymphalidae</taxon>
        <taxon>Nymphalinae</taxon>
        <taxon>Euphydryas</taxon>
    </lineage>
</organism>
<feature type="compositionally biased region" description="Acidic residues" evidence="1">
    <location>
        <begin position="119"/>
        <end position="137"/>
    </location>
</feature>
<sequence length="436" mass="49121">MNAKKAPGFDLITARLLKELPKECVVFLTNLCNATLRLSQFPNQHSRNILIPVHQSYTRPTKAVGENISESSSTHTTAMPVTFMWNESSSATPPATVECCMSQNEHIIRLLGEVSTPETSDDDDPYGDDGGEFDSDEDYRPSSTSESSKEEIGMGGISTRHRRSSSSSNESNAVVSPSLQSDGIVINPVIQSPVAEQYFCQKNSNAVQTENLDVSFQSLEEEQPNILGDNSCFPSNDNMDLSRELQEVEQSVSQGVCDTVLQQLNDDDEWSTSTLPIIDFNFDRSSTGPKFDLKQIETRLDMFKLVFTENLIDQIIHCTNNYGIKLTNQDRPHTRNSRNCKFRPVDQQEILSFLGMCLLQGQLKFPVRRSFFSNDPLYYHPVFQYITSGRRFEQILRCLCVADDKAKGEDKVLDFIRSLNHNFQSIYGPSKELSID</sequence>
<keyword evidence="4" id="KW-1185">Reference proteome</keyword>